<dbReference type="PANTHER" id="PTHR33619:SF3">
    <property type="entry name" value="POLYSACCHARIDE EXPORT PROTEIN GFCE-RELATED"/>
    <property type="match status" value="1"/>
</dbReference>
<evidence type="ECO:0000256" key="13">
    <source>
        <dbReference type="ARBA" id="ARBA00023237"/>
    </source>
</evidence>
<evidence type="ECO:0000256" key="2">
    <source>
        <dbReference type="ARBA" id="ARBA00009450"/>
    </source>
</evidence>
<dbReference type="Pfam" id="PF02563">
    <property type="entry name" value="Poly_export"/>
    <property type="match status" value="1"/>
</dbReference>
<evidence type="ECO:0000256" key="15">
    <source>
        <dbReference type="SAM" id="Phobius"/>
    </source>
</evidence>
<comment type="caution">
    <text evidence="18">The sequence shown here is derived from an EMBL/GenBank/DDBJ whole genome shotgun (WGS) entry which is preliminary data.</text>
</comment>
<keyword evidence="19" id="KW-1185">Reference proteome</keyword>
<keyword evidence="7" id="KW-0732">Signal</keyword>
<evidence type="ECO:0000259" key="16">
    <source>
        <dbReference type="Pfam" id="PF02563"/>
    </source>
</evidence>
<dbReference type="EMBL" id="PDUD01000001">
    <property type="protein sequence ID" value="PHN08608.1"/>
    <property type="molecule type" value="Genomic_DNA"/>
</dbReference>
<sequence>MIHDLSKQNMKGISQLFFAVLITCSLGSCVTYDSLVNFNEAPGIPDQPQSITNYEPIVIQPNDILEIQINSANAASVQPFRTNSSSEGGNGFLVNSEGNITFPTLGKIPMKGLAVEAAADTLLKLLDPYFEQEPIVSVRLANFRINVNGEVNNPGIFPVQNERVTILDALSLAGDFTSFSRRDSIMVIRERDGVRTFGHLDLNSTDVFNSPYFYLQQNDVVYVRPAKTKTNAVRDPATRVIPWISVIASLTVVAISIIRL</sequence>
<dbReference type="AlphaFoldDB" id="A0A2D0NJJ7"/>
<evidence type="ECO:0000256" key="1">
    <source>
        <dbReference type="ARBA" id="ARBA00004571"/>
    </source>
</evidence>
<feature type="transmembrane region" description="Helical" evidence="15">
    <location>
        <begin position="240"/>
        <end position="258"/>
    </location>
</feature>
<comment type="subcellular location">
    <subcellularLocation>
        <location evidence="1">Cell outer membrane</location>
        <topology evidence="1">Multi-pass membrane protein</topology>
    </subcellularLocation>
</comment>
<evidence type="ECO:0000256" key="5">
    <source>
        <dbReference type="ARBA" id="ARBA00022597"/>
    </source>
</evidence>
<evidence type="ECO:0000256" key="4">
    <source>
        <dbReference type="ARBA" id="ARBA00022452"/>
    </source>
</evidence>
<dbReference type="InterPro" id="IPR003715">
    <property type="entry name" value="Poly_export_N"/>
</dbReference>
<evidence type="ECO:0000256" key="12">
    <source>
        <dbReference type="ARBA" id="ARBA00023139"/>
    </source>
</evidence>
<comment type="similarity">
    <text evidence="2">Belongs to the BexD/CtrA/VexA family.</text>
</comment>
<dbReference type="GO" id="GO:0046930">
    <property type="term" value="C:pore complex"/>
    <property type="evidence" value="ECO:0007669"/>
    <property type="project" value="UniProtKB-KW"/>
</dbReference>
<keyword evidence="6 15" id="KW-0812">Transmembrane</keyword>
<evidence type="ECO:0000256" key="9">
    <source>
        <dbReference type="ARBA" id="ARBA00023065"/>
    </source>
</evidence>
<accession>A0A2D0NJJ7</accession>
<dbReference type="GO" id="GO:0015288">
    <property type="term" value="F:porin activity"/>
    <property type="evidence" value="ECO:0007669"/>
    <property type="project" value="UniProtKB-KW"/>
</dbReference>
<evidence type="ECO:0000256" key="11">
    <source>
        <dbReference type="ARBA" id="ARBA00023136"/>
    </source>
</evidence>
<dbReference type="InterPro" id="IPR049712">
    <property type="entry name" value="Poly_export"/>
</dbReference>
<evidence type="ECO:0000256" key="8">
    <source>
        <dbReference type="ARBA" id="ARBA00023047"/>
    </source>
</evidence>
<evidence type="ECO:0000259" key="17">
    <source>
        <dbReference type="Pfam" id="PF22461"/>
    </source>
</evidence>
<dbReference type="Pfam" id="PF22461">
    <property type="entry name" value="SLBB_2"/>
    <property type="match status" value="1"/>
</dbReference>
<reference evidence="18 19" key="1">
    <citation type="submission" date="2017-10" db="EMBL/GenBank/DDBJ databases">
        <title>The draft genome sequence of Lewinella nigricans NBRC 102662.</title>
        <authorList>
            <person name="Wang K."/>
        </authorList>
    </citation>
    <scope>NUCLEOTIDE SEQUENCE [LARGE SCALE GENOMIC DNA]</scope>
    <source>
        <strain evidence="18 19">NBRC 102662</strain>
    </source>
</reference>
<keyword evidence="3" id="KW-0813">Transport</keyword>
<evidence type="ECO:0000256" key="14">
    <source>
        <dbReference type="ARBA" id="ARBA00023288"/>
    </source>
</evidence>
<keyword evidence="4" id="KW-1134">Transmembrane beta strand</keyword>
<dbReference type="InterPro" id="IPR054765">
    <property type="entry name" value="SLBB_dom"/>
</dbReference>
<evidence type="ECO:0000256" key="6">
    <source>
        <dbReference type="ARBA" id="ARBA00022692"/>
    </source>
</evidence>
<evidence type="ECO:0000256" key="7">
    <source>
        <dbReference type="ARBA" id="ARBA00022729"/>
    </source>
</evidence>
<keyword evidence="10" id="KW-0626">Porin</keyword>
<dbReference type="GO" id="GO:0006811">
    <property type="term" value="P:monoatomic ion transport"/>
    <property type="evidence" value="ECO:0007669"/>
    <property type="project" value="UniProtKB-KW"/>
</dbReference>
<dbReference type="GO" id="GO:0015159">
    <property type="term" value="F:polysaccharide transmembrane transporter activity"/>
    <property type="evidence" value="ECO:0007669"/>
    <property type="project" value="InterPro"/>
</dbReference>
<dbReference type="PROSITE" id="PS51257">
    <property type="entry name" value="PROKAR_LIPOPROTEIN"/>
    <property type="match status" value="1"/>
</dbReference>
<keyword evidence="15" id="KW-1133">Transmembrane helix</keyword>
<dbReference type="Proteomes" id="UP000223913">
    <property type="component" value="Unassembled WGS sequence"/>
</dbReference>
<evidence type="ECO:0000313" key="19">
    <source>
        <dbReference type="Proteomes" id="UP000223913"/>
    </source>
</evidence>
<feature type="domain" description="Polysaccharide export protein N-terminal" evidence="16">
    <location>
        <begin position="56"/>
        <end position="140"/>
    </location>
</feature>
<keyword evidence="5 18" id="KW-0762">Sugar transport</keyword>
<dbReference type="PANTHER" id="PTHR33619">
    <property type="entry name" value="POLYSACCHARIDE EXPORT PROTEIN GFCE-RELATED"/>
    <property type="match status" value="1"/>
</dbReference>
<evidence type="ECO:0000256" key="3">
    <source>
        <dbReference type="ARBA" id="ARBA00022448"/>
    </source>
</evidence>
<proteinExistence type="inferred from homology"/>
<keyword evidence="11 15" id="KW-0472">Membrane</keyword>
<dbReference type="OrthoDB" id="662756at2"/>
<keyword evidence="13" id="KW-0998">Cell outer membrane</keyword>
<keyword evidence="12" id="KW-0564">Palmitate</keyword>
<feature type="domain" description="SLBB" evidence="17">
    <location>
        <begin position="144"/>
        <end position="223"/>
    </location>
</feature>
<keyword evidence="8" id="KW-0625">Polysaccharide transport</keyword>
<organism evidence="18 19">
    <name type="scientific">Flavilitoribacter nigricans (strain ATCC 23147 / DSM 23189 / NBRC 102662 / NCIMB 1420 / SS-2)</name>
    <name type="common">Lewinella nigricans</name>
    <dbReference type="NCBI Taxonomy" id="1122177"/>
    <lineage>
        <taxon>Bacteria</taxon>
        <taxon>Pseudomonadati</taxon>
        <taxon>Bacteroidota</taxon>
        <taxon>Saprospiria</taxon>
        <taxon>Saprospirales</taxon>
        <taxon>Lewinellaceae</taxon>
        <taxon>Flavilitoribacter</taxon>
    </lineage>
</organism>
<dbReference type="Gene3D" id="3.10.560.10">
    <property type="entry name" value="Outer membrane lipoprotein wza domain like"/>
    <property type="match status" value="1"/>
</dbReference>
<gene>
    <name evidence="18" type="ORF">CRP01_01465</name>
</gene>
<keyword evidence="9" id="KW-0406">Ion transport</keyword>
<keyword evidence="14" id="KW-0449">Lipoprotein</keyword>
<protein>
    <submittedName>
        <fullName evidence="18">Sugar transporter</fullName>
    </submittedName>
</protein>
<dbReference type="GO" id="GO:0009279">
    <property type="term" value="C:cell outer membrane"/>
    <property type="evidence" value="ECO:0007669"/>
    <property type="project" value="UniProtKB-SubCell"/>
</dbReference>
<name>A0A2D0NJJ7_FLAN2</name>
<evidence type="ECO:0000256" key="10">
    <source>
        <dbReference type="ARBA" id="ARBA00023114"/>
    </source>
</evidence>
<evidence type="ECO:0000313" key="18">
    <source>
        <dbReference type="EMBL" id="PHN08608.1"/>
    </source>
</evidence>